<dbReference type="PANTHER" id="PTHR30222:SF12">
    <property type="entry name" value="NORSPERMIDINE SENSOR"/>
    <property type="match status" value="1"/>
</dbReference>
<dbReference type="EMBL" id="BAABBO010000011">
    <property type="protein sequence ID" value="GAA3968499.1"/>
    <property type="molecule type" value="Genomic_DNA"/>
</dbReference>
<comment type="subcellular location">
    <subcellularLocation>
        <location evidence="1">Periplasm</location>
    </subcellularLocation>
</comment>
<dbReference type="PRINTS" id="PR00909">
    <property type="entry name" value="SPERMDNBNDNG"/>
</dbReference>
<dbReference type="CDD" id="cd13590">
    <property type="entry name" value="PBP2_PotD_PotF_like"/>
    <property type="match status" value="1"/>
</dbReference>
<protein>
    <submittedName>
        <fullName evidence="5">Spermidine/putrescine ABC transporter substrate-binding protein</fullName>
    </submittedName>
</protein>
<dbReference type="Pfam" id="PF13416">
    <property type="entry name" value="SBP_bac_8"/>
    <property type="match status" value="1"/>
</dbReference>
<comment type="caution">
    <text evidence="5">The sequence shown here is derived from an EMBL/GenBank/DDBJ whole genome shotgun (WGS) entry which is preliminary data.</text>
</comment>
<keyword evidence="4" id="KW-0574">Periplasm</keyword>
<keyword evidence="2" id="KW-0813">Transport</keyword>
<evidence type="ECO:0000313" key="5">
    <source>
        <dbReference type="EMBL" id="GAA3968499.1"/>
    </source>
</evidence>
<dbReference type="InterPro" id="IPR001188">
    <property type="entry name" value="Sperm_putr-bd"/>
</dbReference>
<keyword evidence="3" id="KW-0732">Signal</keyword>
<dbReference type="PANTHER" id="PTHR30222">
    <property type="entry name" value="SPERMIDINE/PUTRESCINE-BINDING PERIPLASMIC PROTEIN"/>
    <property type="match status" value="1"/>
</dbReference>
<dbReference type="SUPFAM" id="SSF53850">
    <property type="entry name" value="Periplasmic binding protein-like II"/>
    <property type="match status" value="1"/>
</dbReference>
<evidence type="ECO:0000256" key="1">
    <source>
        <dbReference type="ARBA" id="ARBA00004418"/>
    </source>
</evidence>
<dbReference type="InterPro" id="IPR006059">
    <property type="entry name" value="SBP"/>
</dbReference>
<dbReference type="Proteomes" id="UP001501337">
    <property type="component" value="Unassembled WGS sequence"/>
</dbReference>
<organism evidence="5 6">
    <name type="scientific">Allohahella marinimesophila</name>
    <dbReference type="NCBI Taxonomy" id="1054972"/>
    <lineage>
        <taxon>Bacteria</taxon>
        <taxon>Pseudomonadati</taxon>
        <taxon>Pseudomonadota</taxon>
        <taxon>Gammaproteobacteria</taxon>
        <taxon>Oceanospirillales</taxon>
        <taxon>Hahellaceae</taxon>
        <taxon>Allohahella</taxon>
    </lineage>
</organism>
<dbReference type="Gene3D" id="3.40.190.10">
    <property type="entry name" value="Periplasmic binding protein-like II"/>
    <property type="match status" value="2"/>
</dbReference>
<proteinExistence type="predicted"/>
<evidence type="ECO:0000256" key="2">
    <source>
        <dbReference type="ARBA" id="ARBA00022448"/>
    </source>
</evidence>
<keyword evidence="6" id="KW-1185">Reference proteome</keyword>
<sequence>MFALRIPLIIVPCMVLLSLLGGPARAEATLRILIWEDFIAPELLQAWTKQTSIPVTLAYFDSDEERDSIIAERKARFDLVVVDGLSSLAFGKRDLFAGISEAEVPNLRHIDSRFSPLCKAGTGVPYLWGTLGLVYRSDKISAPDSWQDLMKPDKALQGHIGMIDDYADTFVPPLLLLGEDINSDDPAVLKSAFEMLKTQLPAVVTYEYPVTYLQTEKGQDLYLAMGYSGDQHILNEYTDGEHWAYTIPEEGSVTWVDCMAIPQNSESPDVARAFINFLNDPANAALNSEALGVATANLSAKALISPEMLADPSVFPRAKSGGALAFHGYRAVTRESLNLRKRITRALVKMHETQ</sequence>
<accession>A0ABP7PNH7</accession>
<name>A0ABP7PNH7_9GAMM</name>
<reference evidence="6" key="1">
    <citation type="journal article" date="2019" name="Int. J. Syst. Evol. Microbiol.">
        <title>The Global Catalogue of Microorganisms (GCM) 10K type strain sequencing project: providing services to taxonomists for standard genome sequencing and annotation.</title>
        <authorList>
            <consortium name="The Broad Institute Genomics Platform"/>
            <consortium name="The Broad Institute Genome Sequencing Center for Infectious Disease"/>
            <person name="Wu L."/>
            <person name="Ma J."/>
        </authorList>
    </citation>
    <scope>NUCLEOTIDE SEQUENCE [LARGE SCALE GENOMIC DNA]</scope>
    <source>
        <strain evidence="6">JCM 17555</strain>
    </source>
</reference>
<gene>
    <name evidence="5" type="ORF">GCM10022278_27880</name>
</gene>
<evidence type="ECO:0000313" key="6">
    <source>
        <dbReference type="Proteomes" id="UP001501337"/>
    </source>
</evidence>
<evidence type="ECO:0000256" key="3">
    <source>
        <dbReference type="ARBA" id="ARBA00022729"/>
    </source>
</evidence>
<evidence type="ECO:0000256" key="4">
    <source>
        <dbReference type="ARBA" id="ARBA00022764"/>
    </source>
</evidence>